<feature type="non-terminal residue" evidence="8">
    <location>
        <position position="473"/>
    </location>
</feature>
<comment type="similarity">
    <text evidence="1">Belongs to the poly(ADP-ribose) glycohydrolase family.</text>
</comment>
<reference evidence="8 9" key="1">
    <citation type="journal article" date="2021" name="Nat. Plants">
        <title>The Taxus genome provides insights into paclitaxel biosynthesis.</title>
        <authorList>
            <person name="Xiong X."/>
            <person name="Gou J."/>
            <person name="Liao Q."/>
            <person name="Li Y."/>
            <person name="Zhou Q."/>
            <person name="Bi G."/>
            <person name="Li C."/>
            <person name="Du R."/>
            <person name="Wang X."/>
            <person name="Sun T."/>
            <person name="Guo L."/>
            <person name="Liang H."/>
            <person name="Lu P."/>
            <person name="Wu Y."/>
            <person name="Zhang Z."/>
            <person name="Ro D.K."/>
            <person name="Shang Y."/>
            <person name="Huang S."/>
            <person name="Yan J."/>
        </authorList>
    </citation>
    <scope>NUCLEOTIDE SEQUENCE [LARGE SCALE GENOMIC DNA]</scope>
    <source>
        <strain evidence="8">Ta-2019</strain>
    </source>
</reference>
<dbReference type="GO" id="GO:0006282">
    <property type="term" value="P:regulation of DNA repair"/>
    <property type="evidence" value="ECO:0007669"/>
    <property type="project" value="InterPro"/>
</dbReference>
<dbReference type="GO" id="GO:0005975">
    <property type="term" value="P:carbohydrate metabolic process"/>
    <property type="evidence" value="ECO:0007669"/>
    <property type="project" value="InterPro"/>
</dbReference>
<name>A0AA38G2J2_TAXCH</name>
<comment type="caution">
    <text evidence="8">The sequence shown here is derived from an EMBL/GenBank/DDBJ whole genome shotgun (WGS) entry which is preliminary data.</text>
</comment>
<dbReference type="InterPro" id="IPR046372">
    <property type="entry name" value="PARG_cat_C"/>
</dbReference>
<evidence type="ECO:0000256" key="2">
    <source>
        <dbReference type="ARBA" id="ARBA00012255"/>
    </source>
</evidence>
<dbReference type="OMA" id="IQCIIHY"/>
<dbReference type="AlphaFoldDB" id="A0AA38G2J2"/>
<dbReference type="PANTHER" id="PTHR12837:SF0">
    <property type="entry name" value="POLY(ADP-RIBOSE) GLYCOHYDROLASE"/>
    <property type="match status" value="1"/>
</dbReference>
<dbReference type="Proteomes" id="UP000824469">
    <property type="component" value="Unassembled WGS sequence"/>
</dbReference>
<feature type="domain" description="PARG helical" evidence="7">
    <location>
        <begin position="23"/>
        <end position="170"/>
    </location>
</feature>
<dbReference type="GO" id="GO:1990966">
    <property type="term" value="P:ATP generation from poly-ADP-D-ribose"/>
    <property type="evidence" value="ECO:0007669"/>
    <property type="project" value="TreeGrafter"/>
</dbReference>
<dbReference type="EC" id="3.2.1.143" evidence="2"/>
<dbReference type="InterPro" id="IPR007724">
    <property type="entry name" value="Poly_GlycHdrlase"/>
</dbReference>
<keyword evidence="9" id="KW-1185">Reference proteome</keyword>
<evidence type="ECO:0000256" key="4">
    <source>
        <dbReference type="PIRSR" id="PIRSR607724-1"/>
    </source>
</evidence>
<protein>
    <recommendedName>
        <fullName evidence="2">poly(ADP-ribose) glycohydrolase</fullName>
        <ecNumber evidence="2">3.2.1.143</ecNumber>
    </recommendedName>
</protein>
<feature type="binding site" evidence="5">
    <location>
        <position position="236"/>
    </location>
    <ligand>
        <name>substrate</name>
    </ligand>
</feature>
<keyword evidence="3" id="KW-0378">Hydrolase</keyword>
<feature type="domain" description="PARG catalytic Macro" evidence="6">
    <location>
        <begin position="188"/>
        <end position="473"/>
    </location>
</feature>
<feature type="active site" evidence="4">
    <location>
        <position position="237"/>
    </location>
</feature>
<dbReference type="InterPro" id="IPR048362">
    <property type="entry name" value="PARG_helical"/>
</dbReference>
<evidence type="ECO:0000256" key="5">
    <source>
        <dbReference type="PIRSR" id="PIRSR607724-2"/>
    </source>
</evidence>
<feature type="active site" evidence="4">
    <location>
        <position position="219"/>
    </location>
</feature>
<dbReference type="GO" id="GO:0005737">
    <property type="term" value="C:cytoplasm"/>
    <property type="evidence" value="ECO:0007669"/>
    <property type="project" value="TreeGrafter"/>
</dbReference>
<dbReference type="GO" id="GO:0009225">
    <property type="term" value="P:nucleotide-sugar metabolic process"/>
    <property type="evidence" value="ECO:0007669"/>
    <property type="project" value="TreeGrafter"/>
</dbReference>
<sequence>MSKCAKHFEMISILPRVELLIPRADSRRWFEYVLPRLAGLLLQFPVILENHYKEVNKSNVNFSNEGSNNNLGEENKVMSLNTSLRILQQQQAGIVLLSQEMVAAILACAFFCLFQTMQRWESQLPEINFDGLFAGLCTAGEKQENKIQCIIHYFERISTEMPCGVISFERKVLPFKDDSFSILYPKATYWSESKSPLCTLKVMETGTIEDHEQEALEVDFANKYLGGGVLGHGCVQEEIRVVINPELIAGMLFLPAMQDNEAIEIVGAERFSKYQGYASTFCFAGDYIDKSCRDFCGRRKTSIIAIDALCYPGQRQFKLEKIIREVNKAFCGFLDHAKIRGYFKFSKEVGINVKQHDLSDDYQRCGAENEMKNVQDENLVAANVQECSSSIENDLYSRFNQQVEIGGPSEVKEESLNGIAQTMSLGREKDGVQDIHSLLSEDKIGIATGNWGCGAFGGDVELKSMLQWLAASQ</sequence>
<gene>
    <name evidence="8" type="ORF">KI387_023534</name>
</gene>
<proteinExistence type="inferred from homology"/>
<dbReference type="GO" id="GO:0004649">
    <property type="term" value="F:poly(ADP-ribose) glycohydrolase activity"/>
    <property type="evidence" value="ECO:0007669"/>
    <property type="project" value="UniProtKB-EC"/>
</dbReference>
<evidence type="ECO:0000256" key="3">
    <source>
        <dbReference type="ARBA" id="ARBA00022801"/>
    </source>
</evidence>
<dbReference type="Pfam" id="PF05028">
    <property type="entry name" value="PARG_cat_C"/>
    <property type="match status" value="1"/>
</dbReference>
<dbReference type="PANTHER" id="PTHR12837">
    <property type="entry name" value="POLY ADP-RIBOSE GLYCOHYDROLASE"/>
    <property type="match status" value="1"/>
</dbReference>
<dbReference type="Pfam" id="PF20811">
    <property type="entry name" value="PARG_cat_N"/>
    <property type="match status" value="1"/>
</dbReference>
<dbReference type="GO" id="GO:0005634">
    <property type="term" value="C:nucleus"/>
    <property type="evidence" value="ECO:0007669"/>
    <property type="project" value="TreeGrafter"/>
</dbReference>
<evidence type="ECO:0000313" key="8">
    <source>
        <dbReference type="EMBL" id="KAH9314907.1"/>
    </source>
</evidence>
<feature type="binding site" evidence="5">
    <location>
        <position position="222"/>
    </location>
    <ligand>
        <name>substrate</name>
    </ligand>
</feature>
<evidence type="ECO:0000313" key="9">
    <source>
        <dbReference type="Proteomes" id="UP000824469"/>
    </source>
</evidence>
<evidence type="ECO:0000259" key="7">
    <source>
        <dbReference type="Pfam" id="PF20811"/>
    </source>
</evidence>
<evidence type="ECO:0000259" key="6">
    <source>
        <dbReference type="Pfam" id="PF05028"/>
    </source>
</evidence>
<evidence type="ECO:0000256" key="1">
    <source>
        <dbReference type="ARBA" id="ARBA00009545"/>
    </source>
</evidence>
<feature type="active site" evidence="4">
    <location>
        <position position="238"/>
    </location>
</feature>
<dbReference type="EMBL" id="JAHRHJ020000005">
    <property type="protein sequence ID" value="KAH9314907.1"/>
    <property type="molecule type" value="Genomic_DNA"/>
</dbReference>
<feature type="binding site" evidence="5">
    <location>
        <position position="277"/>
    </location>
    <ligand>
        <name>substrate</name>
    </ligand>
</feature>
<accession>A0AA38G2J2</accession>
<organism evidence="8 9">
    <name type="scientific">Taxus chinensis</name>
    <name type="common">Chinese yew</name>
    <name type="synonym">Taxus wallichiana var. chinensis</name>
    <dbReference type="NCBI Taxonomy" id="29808"/>
    <lineage>
        <taxon>Eukaryota</taxon>
        <taxon>Viridiplantae</taxon>
        <taxon>Streptophyta</taxon>
        <taxon>Embryophyta</taxon>
        <taxon>Tracheophyta</taxon>
        <taxon>Spermatophyta</taxon>
        <taxon>Pinopsida</taxon>
        <taxon>Pinidae</taxon>
        <taxon>Conifers II</taxon>
        <taxon>Cupressales</taxon>
        <taxon>Taxaceae</taxon>
        <taxon>Taxus</taxon>
    </lineage>
</organism>